<feature type="compositionally biased region" description="Low complexity" evidence="1">
    <location>
        <begin position="258"/>
        <end position="277"/>
    </location>
</feature>
<keyword evidence="2" id="KW-1133">Transmembrane helix</keyword>
<feature type="region of interest" description="Disordered" evidence="1">
    <location>
        <begin position="241"/>
        <end position="277"/>
    </location>
</feature>
<name>A0A914WW67_9BILA</name>
<keyword evidence="2" id="KW-0472">Membrane</keyword>
<evidence type="ECO:0000256" key="1">
    <source>
        <dbReference type="SAM" id="MobiDB-lite"/>
    </source>
</evidence>
<organism evidence="3 4">
    <name type="scientific">Plectus sambesii</name>
    <dbReference type="NCBI Taxonomy" id="2011161"/>
    <lineage>
        <taxon>Eukaryota</taxon>
        <taxon>Metazoa</taxon>
        <taxon>Ecdysozoa</taxon>
        <taxon>Nematoda</taxon>
        <taxon>Chromadorea</taxon>
        <taxon>Plectida</taxon>
        <taxon>Plectina</taxon>
        <taxon>Plectoidea</taxon>
        <taxon>Plectidae</taxon>
        <taxon>Plectus</taxon>
    </lineage>
</organism>
<feature type="compositionally biased region" description="Basic and acidic residues" evidence="1">
    <location>
        <begin position="188"/>
        <end position="202"/>
    </location>
</feature>
<evidence type="ECO:0000313" key="3">
    <source>
        <dbReference type="Proteomes" id="UP000887566"/>
    </source>
</evidence>
<reference evidence="4" key="1">
    <citation type="submission" date="2022-11" db="UniProtKB">
        <authorList>
            <consortium name="WormBaseParasite"/>
        </authorList>
    </citation>
    <scope>IDENTIFICATION</scope>
</reference>
<dbReference type="Proteomes" id="UP000887566">
    <property type="component" value="Unplaced"/>
</dbReference>
<dbReference type="WBParaSite" id="PSAMB.scaffold507size54856.g6486.t1">
    <property type="protein sequence ID" value="PSAMB.scaffold507size54856.g6486.t1"/>
    <property type="gene ID" value="PSAMB.scaffold507size54856.g6486"/>
</dbReference>
<feature type="region of interest" description="Disordered" evidence="1">
    <location>
        <begin position="1"/>
        <end position="42"/>
    </location>
</feature>
<evidence type="ECO:0000313" key="4">
    <source>
        <dbReference type="WBParaSite" id="PSAMB.scaffold507size54856.g6486.t1"/>
    </source>
</evidence>
<feature type="region of interest" description="Disordered" evidence="1">
    <location>
        <begin position="185"/>
        <end position="225"/>
    </location>
</feature>
<sequence>MSSTVEPHVRSLPIPAESERISSHQGDTIASSSNIRPLLGGPSDTRRAPFDGFVSAAFSALLAVLLAWRFLLFSDERALSDKHGGSIGVDSDQPSVIVVTDQARRPPVPRIEITQSTDDRPPMSSVDDCDEPSETAPLRFSPTNPFYDDLFGSDGESVIMADTEDATGHATGALEDLTFATAAMTTSDRPEHDDDNCMRESCSKCGDIEPPPAADDNQRDSSLRSVRKLLPTDVLVLALDRDEHHRDDRRHHHDHDTTTTTTRTTSTRSSESSSAIE</sequence>
<feature type="region of interest" description="Disordered" evidence="1">
    <location>
        <begin position="113"/>
        <end position="141"/>
    </location>
</feature>
<feature type="compositionally biased region" description="Polar residues" evidence="1">
    <location>
        <begin position="23"/>
        <end position="35"/>
    </location>
</feature>
<proteinExistence type="predicted"/>
<feature type="transmembrane region" description="Helical" evidence="2">
    <location>
        <begin position="52"/>
        <end position="72"/>
    </location>
</feature>
<dbReference type="AlphaFoldDB" id="A0A914WW67"/>
<evidence type="ECO:0000256" key="2">
    <source>
        <dbReference type="SAM" id="Phobius"/>
    </source>
</evidence>
<keyword evidence="2" id="KW-0812">Transmembrane</keyword>
<accession>A0A914WW67</accession>
<protein>
    <submittedName>
        <fullName evidence="4">Transmembrane protein</fullName>
    </submittedName>
</protein>
<keyword evidence="3" id="KW-1185">Reference proteome</keyword>